<dbReference type="AlphaFoldDB" id="A0A9X9M897"/>
<gene>
    <name evidence="1" type="ORF">BN2614_LOCUS2</name>
</gene>
<evidence type="ECO:0000313" key="2">
    <source>
        <dbReference type="Proteomes" id="UP000269945"/>
    </source>
</evidence>
<sequence length="99" mass="10721">WTLVNLVVVGEEYSLFLIKPQASKGTISQGPRDVITSSSSSYSLDPILCLLSFQCRSFSFCSLPSAAVDFHQCLEGNDICCSLSHRVGLLLCCERGGSQ</sequence>
<name>A0A9X9M897_GULGU</name>
<dbReference type="Proteomes" id="UP000269945">
    <property type="component" value="Unassembled WGS sequence"/>
</dbReference>
<proteinExistence type="predicted"/>
<comment type="caution">
    <text evidence="1">The sequence shown here is derived from an EMBL/GenBank/DDBJ whole genome shotgun (WGS) entry which is preliminary data.</text>
</comment>
<organism evidence="1 2">
    <name type="scientific">Gulo gulo</name>
    <name type="common">Wolverine</name>
    <name type="synonym">Gluton</name>
    <dbReference type="NCBI Taxonomy" id="48420"/>
    <lineage>
        <taxon>Eukaryota</taxon>
        <taxon>Metazoa</taxon>
        <taxon>Chordata</taxon>
        <taxon>Craniata</taxon>
        <taxon>Vertebrata</taxon>
        <taxon>Euteleostomi</taxon>
        <taxon>Mammalia</taxon>
        <taxon>Eutheria</taxon>
        <taxon>Laurasiatheria</taxon>
        <taxon>Carnivora</taxon>
        <taxon>Caniformia</taxon>
        <taxon>Musteloidea</taxon>
        <taxon>Mustelidae</taxon>
        <taxon>Guloninae</taxon>
        <taxon>Gulo</taxon>
    </lineage>
</organism>
<evidence type="ECO:0000313" key="1">
    <source>
        <dbReference type="EMBL" id="VCX39031.1"/>
    </source>
</evidence>
<reference evidence="1 2" key="1">
    <citation type="submission" date="2018-10" db="EMBL/GenBank/DDBJ databases">
        <authorList>
            <person name="Ekblom R."/>
            <person name="Jareborg N."/>
        </authorList>
    </citation>
    <scope>NUCLEOTIDE SEQUENCE [LARGE SCALE GENOMIC DNA]</scope>
    <source>
        <tissue evidence="1">Muscle</tissue>
    </source>
</reference>
<keyword evidence="2" id="KW-1185">Reference proteome</keyword>
<accession>A0A9X9M897</accession>
<feature type="non-terminal residue" evidence="1">
    <location>
        <position position="1"/>
    </location>
</feature>
<protein>
    <submittedName>
        <fullName evidence="1">Uncharacterized protein</fullName>
    </submittedName>
</protein>
<dbReference type="EMBL" id="CYRY02044208">
    <property type="protein sequence ID" value="VCX39031.1"/>
    <property type="molecule type" value="Genomic_DNA"/>
</dbReference>